<protein>
    <submittedName>
        <fullName evidence="2">Uncharacterized protein</fullName>
    </submittedName>
</protein>
<accession>A0A1H3Z9Y1</accession>
<feature type="transmembrane region" description="Helical" evidence="1">
    <location>
        <begin position="116"/>
        <end position="137"/>
    </location>
</feature>
<evidence type="ECO:0000313" key="2">
    <source>
        <dbReference type="EMBL" id="SEA20559.1"/>
    </source>
</evidence>
<sequence length="235" mass="27881">MKLTAPQIEHLFTFTRQHYVEWYDLQSELVDHLANAIETQWQENPKLSFDEALNIEFKKFGVFGFMDVVEKRQAVLRKKYNGLVWEHIKGFFGIPKIVLTITMTLVLFSILKVSIYSGWIFMGLYLILMVFSFYKIFKNRKKKQLKAQTKEKIWLFEEIINQYGSIAGIIVLPFNIFNQLIDQTDNFFGNVYWVLGLSFFSVVFFILVFIIFKIIPAKTEEYLLATYPEYKLEKL</sequence>
<proteinExistence type="predicted"/>
<gene>
    <name evidence="2" type="ORF">SAMN05443667_102318</name>
</gene>
<evidence type="ECO:0000313" key="3">
    <source>
        <dbReference type="Proteomes" id="UP000198951"/>
    </source>
</evidence>
<keyword evidence="1" id="KW-0472">Membrane</keyword>
<feature type="transmembrane region" description="Helical" evidence="1">
    <location>
        <begin position="190"/>
        <end position="212"/>
    </location>
</feature>
<evidence type="ECO:0000256" key="1">
    <source>
        <dbReference type="SAM" id="Phobius"/>
    </source>
</evidence>
<name>A0A1H3Z9Y1_9FLAO</name>
<organism evidence="2 3">
    <name type="scientific">Flavobacterium gillisiae</name>
    <dbReference type="NCBI Taxonomy" id="150146"/>
    <lineage>
        <taxon>Bacteria</taxon>
        <taxon>Pseudomonadati</taxon>
        <taxon>Bacteroidota</taxon>
        <taxon>Flavobacteriia</taxon>
        <taxon>Flavobacteriales</taxon>
        <taxon>Flavobacteriaceae</taxon>
        <taxon>Flavobacterium</taxon>
    </lineage>
</organism>
<dbReference type="STRING" id="150146.SAMN05443667_102318"/>
<feature type="transmembrane region" description="Helical" evidence="1">
    <location>
        <begin position="158"/>
        <end position="178"/>
    </location>
</feature>
<dbReference type="RefSeq" id="WP_091085671.1">
    <property type="nucleotide sequence ID" value="NZ_FNRD01000002.1"/>
</dbReference>
<dbReference type="EMBL" id="FNRD01000002">
    <property type="protein sequence ID" value="SEA20559.1"/>
    <property type="molecule type" value="Genomic_DNA"/>
</dbReference>
<dbReference type="OrthoDB" id="662673at2"/>
<keyword evidence="3" id="KW-1185">Reference proteome</keyword>
<keyword evidence="1" id="KW-1133">Transmembrane helix</keyword>
<dbReference type="AlphaFoldDB" id="A0A1H3Z9Y1"/>
<feature type="transmembrane region" description="Helical" evidence="1">
    <location>
        <begin position="88"/>
        <end position="110"/>
    </location>
</feature>
<reference evidence="3" key="1">
    <citation type="submission" date="2016-10" db="EMBL/GenBank/DDBJ databases">
        <authorList>
            <person name="Varghese N."/>
            <person name="Submissions S."/>
        </authorList>
    </citation>
    <scope>NUCLEOTIDE SEQUENCE [LARGE SCALE GENOMIC DNA]</scope>
    <source>
        <strain evidence="3">DSM 22376</strain>
    </source>
</reference>
<dbReference type="Proteomes" id="UP000198951">
    <property type="component" value="Unassembled WGS sequence"/>
</dbReference>
<keyword evidence="1" id="KW-0812">Transmembrane</keyword>